<comment type="caution">
    <text evidence="3">The sequence shown here is derived from an EMBL/GenBank/DDBJ whole genome shotgun (WGS) entry which is preliminary data.</text>
</comment>
<reference evidence="3 4" key="1">
    <citation type="submission" date="2016-07" db="EMBL/GenBank/DDBJ databases">
        <title>Pervasive Adenine N6-methylation of Active Genes in Fungi.</title>
        <authorList>
            <consortium name="DOE Joint Genome Institute"/>
            <person name="Mondo S.J."/>
            <person name="Dannebaum R.O."/>
            <person name="Kuo R.C."/>
            <person name="Labutti K."/>
            <person name="Haridas S."/>
            <person name="Kuo A."/>
            <person name="Salamov A."/>
            <person name="Ahrendt S.R."/>
            <person name="Lipzen A."/>
            <person name="Sullivan W."/>
            <person name="Andreopoulos W.B."/>
            <person name="Clum A."/>
            <person name="Lindquist E."/>
            <person name="Daum C."/>
            <person name="Ramamoorthy G.K."/>
            <person name="Gryganskyi A."/>
            <person name="Culley D."/>
            <person name="Magnuson J.K."/>
            <person name="James T.Y."/>
            <person name="O'Malley M.A."/>
            <person name="Stajich J.E."/>
            <person name="Spatafora J.W."/>
            <person name="Visel A."/>
            <person name="Grigoriev I.V."/>
        </authorList>
    </citation>
    <scope>NUCLEOTIDE SEQUENCE [LARGE SCALE GENOMIC DNA]</scope>
    <source>
        <strain evidence="3 4">JEL800</strain>
    </source>
</reference>
<feature type="transmembrane region" description="Helical" evidence="2">
    <location>
        <begin position="376"/>
        <end position="394"/>
    </location>
</feature>
<sequence length="395" mass="43724">MPLNGSGPEPRVLVLTANQHSSFNSSLTELLNKDIVYASEPRRAMAAVRDQDSIHKLDLIVVEGGRVLLHEVINGLLTHKDWNNAINVPVLFINPDIDSIDNMDSLIRNVLSRKPPSPTLKTPILALTTLSGLRIFSYTSIECTLVPPSPSTTSPKSFLSGVWNPQPPTHQYNLTYFPFNTTPSTKSTHARTPSPLRNPSNDPDALVRESVGPPLPYFYQIITQILRPSLTDNTLPDDWKRTLLSPLNQHFTLTPSYSNPSQRGISVIWTSSSQTSAISSLSSTQALCFHPPLVVDEERPRIRDLVIDGVPIHETRGFSVELLSPEMHVLILNNRGSALDINTLLEQSNMRTSKDGDKQIVENQSGGYEFKESRRTLLLSLVGLVVIGVAFWASI</sequence>
<keyword evidence="2" id="KW-0472">Membrane</keyword>
<feature type="compositionally biased region" description="Polar residues" evidence="1">
    <location>
        <begin position="183"/>
        <end position="201"/>
    </location>
</feature>
<keyword evidence="2" id="KW-0812">Transmembrane</keyword>
<evidence type="ECO:0000313" key="3">
    <source>
        <dbReference type="EMBL" id="ORY46145.1"/>
    </source>
</evidence>
<dbReference type="InterPro" id="IPR017438">
    <property type="entry name" value="ATP-NAD_kinase_N"/>
</dbReference>
<dbReference type="Proteomes" id="UP000193642">
    <property type="component" value="Unassembled WGS sequence"/>
</dbReference>
<evidence type="ECO:0000313" key="4">
    <source>
        <dbReference type="Proteomes" id="UP000193642"/>
    </source>
</evidence>
<name>A0A1Y2CIK8_9FUNG</name>
<feature type="region of interest" description="Disordered" evidence="1">
    <location>
        <begin position="183"/>
        <end position="204"/>
    </location>
</feature>
<accession>A0A1Y2CIK8</accession>
<dbReference type="AlphaFoldDB" id="A0A1Y2CIK8"/>
<proteinExistence type="predicted"/>
<dbReference type="OrthoDB" id="3853857at2759"/>
<keyword evidence="4" id="KW-1185">Reference proteome</keyword>
<dbReference type="EMBL" id="MCGO01000018">
    <property type="protein sequence ID" value="ORY46145.1"/>
    <property type="molecule type" value="Genomic_DNA"/>
</dbReference>
<protein>
    <recommendedName>
        <fullName evidence="5">DAGKc domain-containing protein</fullName>
    </recommendedName>
</protein>
<organism evidence="3 4">
    <name type="scientific">Rhizoclosmatium globosum</name>
    <dbReference type="NCBI Taxonomy" id="329046"/>
    <lineage>
        <taxon>Eukaryota</taxon>
        <taxon>Fungi</taxon>
        <taxon>Fungi incertae sedis</taxon>
        <taxon>Chytridiomycota</taxon>
        <taxon>Chytridiomycota incertae sedis</taxon>
        <taxon>Chytridiomycetes</taxon>
        <taxon>Chytridiales</taxon>
        <taxon>Chytriomycetaceae</taxon>
        <taxon>Rhizoclosmatium</taxon>
    </lineage>
</organism>
<dbReference type="Gene3D" id="3.40.50.10330">
    <property type="entry name" value="Probable inorganic polyphosphate/atp-NAD kinase, domain 1"/>
    <property type="match status" value="1"/>
</dbReference>
<evidence type="ECO:0000256" key="2">
    <source>
        <dbReference type="SAM" id="Phobius"/>
    </source>
</evidence>
<evidence type="ECO:0008006" key="5">
    <source>
        <dbReference type="Google" id="ProtNLM"/>
    </source>
</evidence>
<evidence type="ECO:0000256" key="1">
    <source>
        <dbReference type="SAM" id="MobiDB-lite"/>
    </source>
</evidence>
<gene>
    <name evidence="3" type="ORF">BCR33DRAFT_784234</name>
</gene>
<keyword evidence="2" id="KW-1133">Transmembrane helix</keyword>